<evidence type="ECO:0000313" key="3">
    <source>
        <dbReference type="Proteomes" id="UP000689967"/>
    </source>
</evidence>
<feature type="region of interest" description="Disordered" evidence="1">
    <location>
        <begin position="1"/>
        <end position="21"/>
    </location>
</feature>
<protein>
    <recommendedName>
        <fullName evidence="4">Primase C-terminal 2 domain-containing protein</fullName>
    </recommendedName>
</protein>
<evidence type="ECO:0000256" key="1">
    <source>
        <dbReference type="SAM" id="MobiDB-lite"/>
    </source>
</evidence>
<proteinExistence type="predicted"/>
<evidence type="ECO:0000313" key="2">
    <source>
        <dbReference type="EMBL" id="MBU8544406.1"/>
    </source>
</evidence>
<organism evidence="2 3">
    <name type="scientific">Falsiroseomonas oleicola</name>
    <dbReference type="NCBI Taxonomy" id="2801474"/>
    <lineage>
        <taxon>Bacteria</taxon>
        <taxon>Pseudomonadati</taxon>
        <taxon>Pseudomonadota</taxon>
        <taxon>Alphaproteobacteria</taxon>
        <taxon>Acetobacterales</taxon>
        <taxon>Roseomonadaceae</taxon>
        <taxon>Falsiroseomonas</taxon>
    </lineage>
</organism>
<accession>A0ABS6HA89</accession>
<dbReference type="RefSeq" id="WP_216875658.1">
    <property type="nucleotide sequence ID" value="NZ_JAERQM010000003.1"/>
</dbReference>
<keyword evidence="3" id="KW-1185">Reference proteome</keyword>
<evidence type="ECO:0008006" key="4">
    <source>
        <dbReference type="Google" id="ProtNLM"/>
    </source>
</evidence>
<name>A0ABS6HA89_9PROT</name>
<dbReference type="Proteomes" id="UP000689967">
    <property type="component" value="Unassembled WGS sequence"/>
</dbReference>
<dbReference type="EMBL" id="JAERQM010000003">
    <property type="protein sequence ID" value="MBU8544406.1"/>
    <property type="molecule type" value="Genomic_DNA"/>
</dbReference>
<gene>
    <name evidence="2" type="ORF">JJQ90_11860</name>
</gene>
<comment type="caution">
    <text evidence="2">The sequence shown here is derived from an EMBL/GenBank/DDBJ whole genome shotgun (WGS) entry which is preliminary data.</text>
</comment>
<reference evidence="2 3" key="1">
    <citation type="submission" date="2021-01" db="EMBL/GenBank/DDBJ databases">
        <title>Roseomonas sp. nov, a bacterium isolated from an oil production mixture in Yumen Oilfield.</title>
        <authorList>
            <person name="Wu D."/>
        </authorList>
    </citation>
    <scope>NUCLEOTIDE SEQUENCE [LARGE SCALE GENOMIC DNA]</scope>
    <source>
        <strain evidence="2 3">ROY-5-3</strain>
    </source>
</reference>
<sequence>MDDQGDSQDYQDLAPRPTRAAAGTDVRHYRVTFGSGDSQTAPWSDVRSFTWPELCDRLTQHEIGAKEGNCIVPAVFRAGRRQKLDAERIEIAMLDSDAGATLEQIATAVRGQGWAAAISSTHSHLGTRTIAKRGNWDKFRAAHPNLSNPAQAFLEAERSYRPGIADGARVVAETDDQVTFDHAPCPKFRITLPLHRPWIASSYDSQATANRAWKERVTALAQALALQHDQSCTDTSRLFYLPRRPADGPPSEILVLEGQPCDLFSLPSPATAPRASVQGKRQGRAARATTDASGPFGLDFGRITFTDPDTGEILDLTAWAAASARHFEIVAALRARSPHILLGKVADGTKHHICCPNEAAHTQAGADAATFIVNASQSESRGFVIHCRHAHCDGRDRLLFLRQMLEQGWLKIEDLQTPEFLQSQPAERPLIRISGGALPEVVQQAQEALLAKPHRVYQRGSFLVRPGVIRLGVGHDPHRSHLQILEIEDQALAEVLTAAACWERVDRRKDEWVSIDAPLRVATILRQRRGHWRLPVLAGILSAPTLRADGTVLDQPGYDATTGLLLDFRGSQFPDVPDRPSKEDARAALGLLLRLISTFPFVDEASRSVALSAILSSVIRRALRTAPLHGFSAPVAGSGKSMLVDLCSVIATGRVAAVISQGKTEEEFEKRLGSLLLEGEQFIAIDNCEAPLGGEFLCSLLTQETVRCRILGRSEAPQLPSNSFVTATGNNLVMLGDMTRRALLCQLDPQVERPELRQFDCDPLAEAQANRCQLLVAALTVLRAYHVAGRPGSPPPLGSFEAWSDWVRGALLWLDQADPVATLDVVRAQDPRLDAITALLSQWHEYLGTRDVTVREIIECATAGPSSAGSSFGHQRQHFERADFREALLVIAGDNGAINSKRLGRWIGDHQGRVVNGLRITRARLLAGSQRWKLNVEAKHADAA</sequence>
<feature type="region of interest" description="Disordered" evidence="1">
    <location>
        <begin position="271"/>
        <end position="291"/>
    </location>
</feature>